<keyword evidence="2" id="KW-0812">Transmembrane</keyword>
<evidence type="ECO:0000313" key="4">
    <source>
        <dbReference type="Proteomes" id="UP000831532"/>
    </source>
</evidence>
<dbReference type="EMBL" id="CP063361">
    <property type="protein sequence ID" value="UOD31567.1"/>
    <property type="molecule type" value="Genomic_DNA"/>
</dbReference>
<keyword evidence="2" id="KW-1133">Transmembrane helix</keyword>
<evidence type="ECO:0000256" key="1">
    <source>
        <dbReference type="SAM" id="MobiDB-lite"/>
    </source>
</evidence>
<proteinExistence type="predicted"/>
<organism evidence="3 4">
    <name type="scientific">Massilia violaceinigra</name>
    <dbReference type="NCBI Taxonomy" id="2045208"/>
    <lineage>
        <taxon>Bacteria</taxon>
        <taxon>Pseudomonadati</taxon>
        <taxon>Pseudomonadota</taxon>
        <taxon>Betaproteobacteria</taxon>
        <taxon>Burkholderiales</taxon>
        <taxon>Oxalobacteraceae</taxon>
        <taxon>Telluria group</taxon>
        <taxon>Massilia</taxon>
    </lineage>
</organism>
<evidence type="ECO:0000313" key="3">
    <source>
        <dbReference type="EMBL" id="UOD31567.1"/>
    </source>
</evidence>
<feature type="transmembrane region" description="Helical" evidence="2">
    <location>
        <begin position="18"/>
        <end position="36"/>
    </location>
</feature>
<sequence length="199" mass="20945">MRFMQSAFSRAGTRRGRAVVLLAMACGHVLVAWYLIVSTRNERTPSGPAVSYLQVLLPVAEKGAPAAPSTARARPQTPARGKRAGTAAGHRERPAPAVEAQADAASQPAEHSPITPAPGFDMGKALSDARRIGAKPPTGIDREREQLRIRGADDTALAKAVASAHRADCRTAHSGDAKGNLFALIPILKGTLSDKGCKW</sequence>
<dbReference type="Proteomes" id="UP000831532">
    <property type="component" value="Chromosome"/>
</dbReference>
<feature type="compositionally biased region" description="Low complexity" evidence="1">
    <location>
        <begin position="64"/>
        <end position="79"/>
    </location>
</feature>
<protein>
    <recommendedName>
        <fullName evidence="5">Energy transducer TonB</fullName>
    </recommendedName>
</protein>
<gene>
    <name evidence="3" type="ORF">INH39_07730</name>
</gene>
<feature type="compositionally biased region" description="Low complexity" evidence="1">
    <location>
        <begin position="95"/>
        <end position="110"/>
    </location>
</feature>
<keyword evidence="2" id="KW-0472">Membrane</keyword>
<keyword evidence="4" id="KW-1185">Reference proteome</keyword>
<reference evidence="3 4" key="1">
    <citation type="submission" date="2020-10" db="EMBL/GenBank/DDBJ databases">
        <title>Genome analysis of Massilia species.</title>
        <authorList>
            <person name="Jung D.-H."/>
        </authorList>
    </citation>
    <scope>NUCLEOTIDE SEQUENCE [LARGE SCALE GENOMIC DNA]</scope>
    <source>
        <strain evidence="4">sipir</strain>
    </source>
</reference>
<evidence type="ECO:0008006" key="5">
    <source>
        <dbReference type="Google" id="ProtNLM"/>
    </source>
</evidence>
<feature type="region of interest" description="Disordered" evidence="1">
    <location>
        <begin position="64"/>
        <end position="118"/>
    </location>
</feature>
<name>A0ABY4AB21_9BURK</name>
<evidence type="ECO:0000256" key="2">
    <source>
        <dbReference type="SAM" id="Phobius"/>
    </source>
</evidence>
<dbReference type="RefSeq" id="WP_243492689.1">
    <property type="nucleotide sequence ID" value="NZ_CP063361.1"/>
</dbReference>
<accession>A0ABY4AB21</accession>